<reference evidence="3 4" key="1">
    <citation type="submission" date="2014-04" db="EMBL/GenBank/DDBJ databases">
        <title>Genome evolution of avian class.</title>
        <authorList>
            <person name="Zhang G."/>
            <person name="Li C."/>
        </authorList>
    </citation>
    <scope>NUCLEOTIDE SEQUENCE [LARGE SCALE GENOMIC DNA]</scope>
    <source>
        <strain evidence="3">BGI_N307</strain>
    </source>
</reference>
<accession>A0A093GJ70</accession>
<dbReference type="Pfam" id="PF15393">
    <property type="entry name" value="DUF4615"/>
    <property type="match status" value="1"/>
</dbReference>
<dbReference type="InterPro" id="IPR029274">
    <property type="entry name" value="DUF4615"/>
</dbReference>
<keyword evidence="4" id="KW-1185">Reference proteome</keyword>
<protein>
    <submittedName>
        <fullName evidence="3">UPF0488 protein C8orf33</fullName>
    </submittedName>
</protein>
<proteinExistence type="inferred from homology"/>
<name>A0A093GJ70_DRYPU</name>
<dbReference type="PANTHER" id="PTHR13602">
    <property type="entry name" value="UPF0488 PROTEIN C8ORF33"/>
    <property type="match status" value="1"/>
</dbReference>
<comment type="similarity">
    <text evidence="1">Belongs to the UPF0488 family.</text>
</comment>
<evidence type="ECO:0000313" key="3">
    <source>
        <dbReference type="EMBL" id="KFV69288.1"/>
    </source>
</evidence>
<feature type="non-terminal residue" evidence="3">
    <location>
        <position position="1"/>
    </location>
</feature>
<dbReference type="EMBL" id="KL216359">
    <property type="protein sequence ID" value="KFV69288.1"/>
    <property type="molecule type" value="Genomic_DNA"/>
</dbReference>
<feature type="compositionally biased region" description="Basic and acidic residues" evidence="2">
    <location>
        <begin position="53"/>
        <end position="78"/>
    </location>
</feature>
<sequence>QSTGCTPRLGGNHITLTIPQPQPATGPEVGTEKLTADGAAQKKKKKKQKPNASKKEAEKAETNKKAKAEANRGQKKDPSQQAEAPQQLDEQLWKELDWCVEQLELGLKTQKSTPRQAAEAAQAIRTLRSDKAPLVRKRQLMRAMFGDYRRKMEEEWCRELKLMEAAVKSARVVAMQRDTCRKSCQFIRKPSGAGRKSQAYAGS</sequence>
<organism evidence="3 4">
    <name type="scientific">Dryobates pubescens</name>
    <name type="common">Downy woodpecker</name>
    <name type="synonym">Picoides pubescens</name>
    <dbReference type="NCBI Taxonomy" id="118200"/>
    <lineage>
        <taxon>Eukaryota</taxon>
        <taxon>Metazoa</taxon>
        <taxon>Chordata</taxon>
        <taxon>Craniata</taxon>
        <taxon>Vertebrata</taxon>
        <taxon>Euteleostomi</taxon>
        <taxon>Archelosauria</taxon>
        <taxon>Archosauria</taxon>
        <taxon>Dinosauria</taxon>
        <taxon>Saurischia</taxon>
        <taxon>Theropoda</taxon>
        <taxon>Coelurosauria</taxon>
        <taxon>Aves</taxon>
        <taxon>Neognathae</taxon>
        <taxon>Neoaves</taxon>
        <taxon>Telluraves</taxon>
        <taxon>Coraciimorphae</taxon>
        <taxon>Piciformes</taxon>
        <taxon>Picidae</taxon>
        <taxon>Dryobates</taxon>
    </lineage>
</organism>
<dbReference type="AlphaFoldDB" id="A0A093GJ70"/>
<evidence type="ECO:0000256" key="1">
    <source>
        <dbReference type="ARBA" id="ARBA00005707"/>
    </source>
</evidence>
<evidence type="ECO:0000256" key="2">
    <source>
        <dbReference type="SAM" id="MobiDB-lite"/>
    </source>
</evidence>
<dbReference type="Proteomes" id="UP000053875">
    <property type="component" value="Unassembled WGS sequence"/>
</dbReference>
<gene>
    <name evidence="3" type="ORF">N307_13587</name>
</gene>
<dbReference type="PANTHER" id="PTHR13602:SF2">
    <property type="entry name" value="UPF0488 PROTEIN C8ORF33"/>
    <property type="match status" value="1"/>
</dbReference>
<evidence type="ECO:0000313" key="4">
    <source>
        <dbReference type="Proteomes" id="UP000053875"/>
    </source>
</evidence>
<feature type="non-terminal residue" evidence="3">
    <location>
        <position position="203"/>
    </location>
</feature>
<feature type="region of interest" description="Disordered" evidence="2">
    <location>
        <begin position="1"/>
        <end position="88"/>
    </location>
</feature>